<dbReference type="InterPro" id="IPR055170">
    <property type="entry name" value="GFO_IDH_MocA-like_dom"/>
</dbReference>
<dbReference type="Gene3D" id="3.30.360.10">
    <property type="entry name" value="Dihydrodipicolinate Reductase, domain 2"/>
    <property type="match status" value="1"/>
</dbReference>
<dbReference type="PANTHER" id="PTHR43818">
    <property type="entry name" value="BCDNA.GH03377"/>
    <property type="match status" value="1"/>
</dbReference>
<protein>
    <submittedName>
        <fullName evidence="4">Putative dehydrogenase</fullName>
    </submittedName>
</protein>
<dbReference type="RefSeq" id="WP_184199422.1">
    <property type="nucleotide sequence ID" value="NZ_JACHGW010000003.1"/>
</dbReference>
<evidence type="ECO:0000313" key="5">
    <source>
        <dbReference type="Proteomes" id="UP000520814"/>
    </source>
</evidence>
<comment type="caution">
    <text evidence="4">The sequence shown here is derived from an EMBL/GenBank/DDBJ whole genome shotgun (WGS) entry which is preliminary data.</text>
</comment>
<feature type="domain" description="Gfo/Idh/MocA-like oxidoreductase N-terminal" evidence="2">
    <location>
        <begin position="2"/>
        <end position="135"/>
    </location>
</feature>
<evidence type="ECO:0000256" key="1">
    <source>
        <dbReference type="ARBA" id="ARBA00023002"/>
    </source>
</evidence>
<sequence>MFKVAIIGTGLPWKTEGSTGFGMSRAHAPGYVKSGKCEIVALADLKEANMAAFNVELCEGKARQYTDYHAMLAAERPDIVSIATWPHLHAEMVIAAADAGVRAIHCEKPMAGTFGEARRMAAVCAERGVQLTFNHQRRHLPTFQTAKRLLAERAIGELTRLEGSCSNMLDWGTHWLNMFQMLNGESTPVWVMGQVDYRKPHQVYGVIHDTDGMCLVGYENGVHGLLCTGETAEKAVGCAIKAIGTEGTLEIHNTAPHLRLRKGSVLEEWTGPETEGGLHGNFANHDNVVDLVNALESGTKPLCDVSNALATTEIIYACYESARRRGRIELPLTIDDHPLAELVQSGAYPATAP</sequence>
<name>A0A7W9W7K6_ARMRO</name>
<evidence type="ECO:0000259" key="2">
    <source>
        <dbReference type="Pfam" id="PF01408"/>
    </source>
</evidence>
<evidence type="ECO:0000313" key="4">
    <source>
        <dbReference type="EMBL" id="MBB6051768.1"/>
    </source>
</evidence>
<dbReference type="PANTHER" id="PTHR43818:SF11">
    <property type="entry name" value="BCDNA.GH03377"/>
    <property type="match status" value="1"/>
</dbReference>
<dbReference type="Pfam" id="PF01408">
    <property type="entry name" value="GFO_IDH_MocA"/>
    <property type="match status" value="1"/>
</dbReference>
<dbReference type="InterPro" id="IPR050463">
    <property type="entry name" value="Gfo/Idh/MocA_oxidrdct_glycsds"/>
</dbReference>
<dbReference type="SUPFAM" id="SSF55347">
    <property type="entry name" value="Glyceraldehyde-3-phosphate dehydrogenase-like, C-terminal domain"/>
    <property type="match status" value="1"/>
</dbReference>
<dbReference type="InterPro" id="IPR036291">
    <property type="entry name" value="NAD(P)-bd_dom_sf"/>
</dbReference>
<dbReference type="EMBL" id="JACHGW010000003">
    <property type="protein sequence ID" value="MBB6051768.1"/>
    <property type="molecule type" value="Genomic_DNA"/>
</dbReference>
<dbReference type="Gene3D" id="3.40.50.720">
    <property type="entry name" value="NAD(P)-binding Rossmann-like Domain"/>
    <property type="match status" value="1"/>
</dbReference>
<dbReference type="GO" id="GO:0000166">
    <property type="term" value="F:nucleotide binding"/>
    <property type="evidence" value="ECO:0007669"/>
    <property type="project" value="InterPro"/>
</dbReference>
<keyword evidence="5" id="KW-1185">Reference proteome</keyword>
<evidence type="ECO:0000259" key="3">
    <source>
        <dbReference type="Pfam" id="PF22725"/>
    </source>
</evidence>
<dbReference type="AlphaFoldDB" id="A0A7W9W7K6"/>
<feature type="domain" description="GFO/IDH/MocA-like oxidoreductase" evidence="3">
    <location>
        <begin position="168"/>
        <end position="250"/>
    </location>
</feature>
<gene>
    <name evidence="4" type="ORF">HNQ39_003578</name>
</gene>
<reference evidence="4 5" key="1">
    <citation type="submission" date="2020-08" db="EMBL/GenBank/DDBJ databases">
        <title>Genomic Encyclopedia of Type Strains, Phase IV (KMG-IV): sequencing the most valuable type-strain genomes for metagenomic binning, comparative biology and taxonomic classification.</title>
        <authorList>
            <person name="Goeker M."/>
        </authorList>
    </citation>
    <scope>NUCLEOTIDE SEQUENCE [LARGE SCALE GENOMIC DNA]</scope>
    <source>
        <strain evidence="4 5">DSM 23562</strain>
    </source>
</reference>
<proteinExistence type="predicted"/>
<dbReference type="Pfam" id="PF22725">
    <property type="entry name" value="GFO_IDH_MocA_C3"/>
    <property type="match status" value="1"/>
</dbReference>
<organism evidence="4 5">
    <name type="scientific">Armatimonas rosea</name>
    <dbReference type="NCBI Taxonomy" id="685828"/>
    <lineage>
        <taxon>Bacteria</taxon>
        <taxon>Bacillati</taxon>
        <taxon>Armatimonadota</taxon>
        <taxon>Armatimonadia</taxon>
        <taxon>Armatimonadales</taxon>
        <taxon>Armatimonadaceae</taxon>
        <taxon>Armatimonas</taxon>
    </lineage>
</organism>
<dbReference type="Proteomes" id="UP000520814">
    <property type="component" value="Unassembled WGS sequence"/>
</dbReference>
<dbReference type="GO" id="GO:0016491">
    <property type="term" value="F:oxidoreductase activity"/>
    <property type="evidence" value="ECO:0007669"/>
    <property type="project" value="UniProtKB-KW"/>
</dbReference>
<accession>A0A7W9W7K6</accession>
<dbReference type="SUPFAM" id="SSF51735">
    <property type="entry name" value="NAD(P)-binding Rossmann-fold domains"/>
    <property type="match status" value="1"/>
</dbReference>
<dbReference type="InterPro" id="IPR000683">
    <property type="entry name" value="Gfo/Idh/MocA-like_OxRdtase_N"/>
</dbReference>
<keyword evidence="1" id="KW-0560">Oxidoreductase</keyword>